<dbReference type="InterPro" id="IPR001387">
    <property type="entry name" value="Cro/C1-type_HTH"/>
</dbReference>
<dbReference type="EMBL" id="DVGA01000101">
    <property type="protein sequence ID" value="HIQ79412.1"/>
    <property type="molecule type" value="Genomic_DNA"/>
</dbReference>
<comment type="caution">
    <text evidence="3">The sequence shown here is derived from an EMBL/GenBank/DDBJ whole genome shotgun (WGS) entry which is preliminary data.</text>
</comment>
<protein>
    <submittedName>
        <fullName evidence="3">Helix-turn-helix domain-containing protein</fullName>
    </submittedName>
</protein>
<proteinExistence type="predicted"/>
<evidence type="ECO:0000313" key="3">
    <source>
        <dbReference type="EMBL" id="HIQ79412.1"/>
    </source>
</evidence>
<dbReference type="SUPFAM" id="SSF47413">
    <property type="entry name" value="lambda repressor-like DNA-binding domains"/>
    <property type="match status" value="1"/>
</dbReference>
<evidence type="ECO:0000313" key="4">
    <source>
        <dbReference type="Proteomes" id="UP000824262"/>
    </source>
</evidence>
<gene>
    <name evidence="3" type="ORF">IAB77_09185</name>
</gene>
<feature type="domain" description="HTH cro/C1-type" evidence="2">
    <location>
        <begin position="8"/>
        <end position="62"/>
    </location>
</feature>
<dbReference type="SMART" id="SM00530">
    <property type="entry name" value="HTH_XRE"/>
    <property type="match status" value="1"/>
</dbReference>
<evidence type="ECO:0000256" key="1">
    <source>
        <dbReference type="ARBA" id="ARBA00023125"/>
    </source>
</evidence>
<name>A0A9D0ZFZ3_9FIRM</name>
<reference evidence="3" key="1">
    <citation type="submission" date="2020-10" db="EMBL/GenBank/DDBJ databases">
        <authorList>
            <person name="Gilroy R."/>
        </authorList>
    </citation>
    <scope>NUCLEOTIDE SEQUENCE</scope>
    <source>
        <strain evidence="3">ChiBcolR7-354</strain>
    </source>
</reference>
<keyword evidence="1" id="KW-0238">DNA-binding</keyword>
<dbReference type="GO" id="GO:0003677">
    <property type="term" value="F:DNA binding"/>
    <property type="evidence" value="ECO:0007669"/>
    <property type="project" value="UniProtKB-KW"/>
</dbReference>
<dbReference type="InterPro" id="IPR010982">
    <property type="entry name" value="Lambda_DNA-bd_dom_sf"/>
</dbReference>
<reference evidence="3" key="2">
    <citation type="journal article" date="2021" name="PeerJ">
        <title>Extensive microbial diversity within the chicken gut microbiome revealed by metagenomics and culture.</title>
        <authorList>
            <person name="Gilroy R."/>
            <person name="Ravi A."/>
            <person name="Getino M."/>
            <person name="Pursley I."/>
            <person name="Horton D.L."/>
            <person name="Alikhan N.F."/>
            <person name="Baker D."/>
            <person name="Gharbi K."/>
            <person name="Hall N."/>
            <person name="Watson M."/>
            <person name="Adriaenssens E.M."/>
            <person name="Foster-Nyarko E."/>
            <person name="Jarju S."/>
            <person name="Secka A."/>
            <person name="Antonio M."/>
            <person name="Oren A."/>
            <person name="Chaudhuri R.R."/>
            <person name="La Ragione R."/>
            <person name="Hildebrand F."/>
            <person name="Pallen M.J."/>
        </authorList>
    </citation>
    <scope>NUCLEOTIDE SEQUENCE</scope>
    <source>
        <strain evidence="3">ChiBcolR7-354</strain>
    </source>
</reference>
<organism evidence="3 4">
    <name type="scientific">Candidatus Scatomorpha intestinavium</name>
    <dbReference type="NCBI Taxonomy" id="2840922"/>
    <lineage>
        <taxon>Bacteria</taxon>
        <taxon>Bacillati</taxon>
        <taxon>Bacillota</taxon>
        <taxon>Clostridia</taxon>
        <taxon>Eubacteriales</taxon>
        <taxon>Candidatus Scatomorpha</taxon>
    </lineage>
</organism>
<dbReference type="PANTHER" id="PTHR46558:SF11">
    <property type="entry name" value="HTH-TYPE TRANSCRIPTIONAL REGULATOR XRE"/>
    <property type="match status" value="1"/>
</dbReference>
<dbReference type="PROSITE" id="PS50943">
    <property type="entry name" value="HTH_CROC1"/>
    <property type="match status" value="1"/>
</dbReference>
<dbReference type="Pfam" id="PF01381">
    <property type="entry name" value="HTH_3"/>
    <property type="match status" value="1"/>
</dbReference>
<evidence type="ECO:0000259" key="2">
    <source>
        <dbReference type="PROSITE" id="PS50943"/>
    </source>
</evidence>
<dbReference type="CDD" id="cd00093">
    <property type="entry name" value="HTH_XRE"/>
    <property type="match status" value="1"/>
</dbReference>
<dbReference type="Gene3D" id="1.10.260.40">
    <property type="entry name" value="lambda repressor-like DNA-binding domains"/>
    <property type="match status" value="1"/>
</dbReference>
<accession>A0A9D0ZFZ3</accession>
<dbReference type="Proteomes" id="UP000824262">
    <property type="component" value="Unassembled WGS sequence"/>
</dbReference>
<dbReference type="AlphaFoldDB" id="A0A9D0ZFZ3"/>
<sequence>MSKIGRNIARLRKEAGLTQMGLADAMGISFQAVSNWERGQTMPDISKLPELASILGVTVDGLLGADEAKVVERAVSETDEPLTVQELADVAPLLPPAEAKRNFERTKEETESSGRRLRLSDLVELAPFLDEDDLGELVMEAVEGGCELSELASVAPFMDEDDMGRAANRAIELGADPTDLASLAPFMDEDDVGEAARAMLDAGGVPGDIAAIAPFMDSDDLGDIAREYIERGGSPSELAAIAPFLDSDDLGDIARDYIRNGGETSELIGVLPFIRRGINISFGRTNFHFGLGKNRKKRGGED</sequence>
<dbReference type="PANTHER" id="PTHR46558">
    <property type="entry name" value="TRACRIPTIONAL REGULATORY PROTEIN-RELATED-RELATED"/>
    <property type="match status" value="1"/>
</dbReference>